<feature type="signal peptide" evidence="1">
    <location>
        <begin position="1"/>
        <end position="22"/>
    </location>
</feature>
<dbReference type="HOGENOM" id="CLU_1319251_0_0_10"/>
<evidence type="ECO:0000313" key="3">
    <source>
        <dbReference type="Proteomes" id="UP000002011"/>
    </source>
</evidence>
<proteinExistence type="predicted"/>
<dbReference type="EMBL" id="CP001619">
    <property type="protein sequence ID" value="ACT91791.1"/>
    <property type="molecule type" value="Genomic_DNA"/>
</dbReference>
<sequence>MMKFRKVAMTWTLLTAGLVSHAQNLSFSGDYSSKKVPDDLKKGNKVLSIDGLAGASRSMQRKNLSWSIAPSIGYLVINRLPFGVRLSYGQNVAKLDGTSGTVKSEARMHGLAPEIFARYYLTSYRVKPFLQLSTGYNFQWGRTLNSDRNEVAVSTGTFTANGAVGLSFLLSKNLSLELLYNHRILRSTEWVDPNKQTKIRFGVLFFIF</sequence>
<name>C6VZH9_DYAFD</name>
<dbReference type="InterPro" id="IPR011250">
    <property type="entry name" value="OMP/PagP_B-barrel"/>
</dbReference>
<dbReference type="eggNOG" id="ENOG5033DIC">
    <property type="taxonomic scope" value="Bacteria"/>
</dbReference>
<dbReference type="AlphaFoldDB" id="C6VZH9"/>
<dbReference type="SUPFAM" id="SSF56925">
    <property type="entry name" value="OMPA-like"/>
    <property type="match status" value="1"/>
</dbReference>
<protein>
    <submittedName>
        <fullName evidence="2">Uncharacterized protein</fullName>
    </submittedName>
</protein>
<dbReference type="KEGG" id="dfe:Dfer_0525"/>
<reference evidence="2 3" key="1">
    <citation type="journal article" date="2009" name="Stand. Genomic Sci.">
        <title>Complete genome sequence of Dyadobacter fermentans type strain (NS114).</title>
        <authorList>
            <person name="Lang E."/>
            <person name="Lapidus A."/>
            <person name="Chertkov O."/>
            <person name="Brettin T."/>
            <person name="Detter J.C."/>
            <person name="Han C."/>
            <person name="Copeland A."/>
            <person name="Glavina Del Rio T."/>
            <person name="Nolan M."/>
            <person name="Chen F."/>
            <person name="Lucas S."/>
            <person name="Tice H."/>
            <person name="Cheng J.F."/>
            <person name="Land M."/>
            <person name="Hauser L."/>
            <person name="Chang Y.J."/>
            <person name="Jeffries C.D."/>
            <person name="Kopitz M."/>
            <person name="Bruce D."/>
            <person name="Goodwin L."/>
            <person name="Pitluck S."/>
            <person name="Ovchinnikova G."/>
            <person name="Pati A."/>
            <person name="Ivanova N."/>
            <person name="Mavrommatis K."/>
            <person name="Chen A."/>
            <person name="Palaniappan K."/>
            <person name="Chain P."/>
            <person name="Bristow J."/>
            <person name="Eisen J.A."/>
            <person name="Markowitz V."/>
            <person name="Hugenholtz P."/>
            <person name="Goker M."/>
            <person name="Rohde M."/>
            <person name="Kyrpides N.C."/>
            <person name="Klenk H.P."/>
        </authorList>
    </citation>
    <scope>NUCLEOTIDE SEQUENCE [LARGE SCALE GENOMIC DNA]</scope>
    <source>
        <strain evidence="3">ATCC 700827 / DSM 18053 / CIP 107007 / KCTC 52180 / NS114</strain>
    </source>
</reference>
<dbReference type="Proteomes" id="UP000002011">
    <property type="component" value="Chromosome"/>
</dbReference>
<evidence type="ECO:0000313" key="2">
    <source>
        <dbReference type="EMBL" id="ACT91791.1"/>
    </source>
</evidence>
<keyword evidence="3" id="KW-1185">Reference proteome</keyword>
<keyword evidence="1" id="KW-0732">Signal</keyword>
<dbReference type="OrthoDB" id="945117at2"/>
<feature type="chain" id="PRO_5002972001" evidence="1">
    <location>
        <begin position="23"/>
        <end position="208"/>
    </location>
</feature>
<accession>C6VZH9</accession>
<dbReference type="RefSeq" id="WP_012780139.1">
    <property type="nucleotide sequence ID" value="NC_013037.1"/>
</dbReference>
<dbReference type="Gene3D" id="2.40.160.20">
    <property type="match status" value="1"/>
</dbReference>
<gene>
    <name evidence="2" type="ordered locus">Dfer_0525</name>
</gene>
<organism evidence="2 3">
    <name type="scientific">Dyadobacter fermentans (strain ATCC 700827 / DSM 18053 / CIP 107007 / KCTC 52180 / NS114)</name>
    <dbReference type="NCBI Taxonomy" id="471854"/>
    <lineage>
        <taxon>Bacteria</taxon>
        <taxon>Pseudomonadati</taxon>
        <taxon>Bacteroidota</taxon>
        <taxon>Cytophagia</taxon>
        <taxon>Cytophagales</taxon>
        <taxon>Spirosomataceae</taxon>
        <taxon>Dyadobacter</taxon>
    </lineage>
</organism>
<evidence type="ECO:0000256" key="1">
    <source>
        <dbReference type="SAM" id="SignalP"/>
    </source>
</evidence>